<dbReference type="AlphaFoldDB" id="A0A0D3J5J9"/>
<dbReference type="Proteomes" id="UP000013827">
    <property type="component" value="Unassembled WGS sequence"/>
</dbReference>
<dbReference type="InterPro" id="IPR006641">
    <property type="entry name" value="YqgF/RNaseH-like_dom"/>
</dbReference>
<dbReference type="SUPFAM" id="SSF53098">
    <property type="entry name" value="Ribonuclease H-like"/>
    <property type="match status" value="1"/>
</dbReference>
<evidence type="ECO:0000256" key="5">
    <source>
        <dbReference type="SAM" id="MobiDB-lite"/>
    </source>
</evidence>
<evidence type="ECO:0000313" key="9">
    <source>
        <dbReference type="Proteomes" id="UP000013827"/>
    </source>
</evidence>
<protein>
    <recommendedName>
        <fullName evidence="7">YqgF/RNase H-like domain-containing protein</fullName>
    </recommendedName>
</protein>
<keyword evidence="1" id="KW-0963">Cytoplasm</keyword>
<dbReference type="CDD" id="cd16964">
    <property type="entry name" value="YqgF"/>
    <property type="match status" value="1"/>
</dbReference>
<feature type="chain" id="PRO_5044265029" description="YqgF/RNase H-like domain-containing protein" evidence="6">
    <location>
        <begin position="16"/>
        <end position="224"/>
    </location>
</feature>
<dbReference type="InterPro" id="IPR012337">
    <property type="entry name" value="RNaseH-like_sf"/>
</dbReference>
<keyword evidence="3" id="KW-0540">Nuclease</keyword>
<keyword evidence="2" id="KW-0690">Ribosome biogenesis</keyword>
<dbReference type="GO" id="GO:0004518">
    <property type="term" value="F:nuclease activity"/>
    <property type="evidence" value="ECO:0007669"/>
    <property type="project" value="UniProtKB-KW"/>
</dbReference>
<feature type="region of interest" description="Disordered" evidence="5">
    <location>
        <begin position="170"/>
        <end position="224"/>
    </location>
</feature>
<organism evidence="8 9">
    <name type="scientific">Emiliania huxleyi (strain CCMP1516)</name>
    <dbReference type="NCBI Taxonomy" id="280463"/>
    <lineage>
        <taxon>Eukaryota</taxon>
        <taxon>Haptista</taxon>
        <taxon>Haptophyta</taxon>
        <taxon>Prymnesiophyceae</taxon>
        <taxon>Isochrysidales</taxon>
        <taxon>Noelaerhabdaceae</taxon>
        <taxon>Emiliania</taxon>
    </lineage>
</organism>
<dbReference type="KEGG" id="ehx:EMIHUDRAFT_464073"/>
<evidence type="ECO:0000256" key="2">
    <source>
        <dbReference type="ARBA" id="ARBA00022517"/>
    </source>
</evidence>
<dbReference type="GeneID" id="17264331"/>
<evidence type="ECO:0000259" key="7">
    <source>
        <dbReference type="SMART" id="SM00732"/>
    </source>
</evidence>
<dbReference type="STRING" id="2903.R1ED05"/>
<dbReference type="HOGENOM" id="CLU_1236992_0_0_1"/>
<dbReference type="eggNOG" id="KOG0228">
    <property type="taxonomic scope" value="Eukaryota"/>
</dbReference>
<dbReference type="NCBIfam" id="TIGR00250">
    <property type="entry name" value="RNAse_H_YqgF"/>
    <property type="match status" value="1"/>
</dbReference>
<proteinExistence type="inferred from homology"/>
<evidence type="ECO:0000313" key="8">
    <source>
        <dbReference type="EnsemblProtists" id="EOD18784"/>
    </source>
</evidence>
<name>A0A0D3J5J9_EMIH1</name>
<keyword evidence="4" id="KW-0378">Hydrolase</keyword>
<feature type="domain" description="YqgF/RNase H-like" evidence="7">
    <location>
        <begin position="25"/>
        <end position="126"/>
    </location>
</feature>
<accession>A0A0D3J5J9</accession>
<evidence type="ECO:0000256" key="4">
    <source>
        <dbReference type="ARBA" id="ARBA00022801"/>
    </source>
</evidence>
<dbReference type="OMA" id="DFMIDMG"/>
<keyword evidence="9" id="KW-1185">Reference proteome</keyword>
<dbReference type="PaxDb" id="2903-EOD18784"/>
<dbReference type="GO" id="GO:0016787">
    <property type="term" value="F:hydrolase activity"/>
    <property type="evidence" value="ECO:0007669"/>
    <property type="project" value="UniProtKB-KW"/>
</dbReference>
<dbReference type="InterPro" id="IPR037027">
    <property type="entry name" value="YqgF/RNaseH-like_dom_sf"/>
</dbReference>
<dbReference type="RefSeq" id="XP_005771213.1">
    <property type="nucleotide sequence ID" value="XM_005771156.1"/>
</dbReference>
<evidence type="ECO:0000256" key="6">
    <source>
        <dbReference type="SAM" id="SignalP"/>
    </source>
</evidence>
<feature type="compositionally biased region" description="Gly residues" evidence="5">
    <location>
        <begin position="207"/>
        <end position="216"/>
    </location>
</feature>
<evidence type="ECO:0000256" key="3">
    <source>
        <dbReference type="ARBA" id="ARBA00022722"/>
    </source>
</evidence>
<dbReference type="PANTHER" id="PTHR33317">
    <property type="entry name" value="POLYNUCLEOTIDYL TRANSFERASE, RIBONUCLEASE H-LIKE SUPERFAMILY PROTEIN"/>
    <property type="match status" value="1"/>
</dbReference>
<evidence type="ECO:0000256" key="1">
    <source>
        <dbReference type="ARBA" id="ARBA00022490"/>
    </source>
</evidence>
<dbReference type="GO" id="GO:0000967">
    <property type="term" value="P:rRNA 5'-end processing"/>
    <property type="evidence" value="ECO:0007669"/>
    <property type="project" value="TreeGrafter"/>
</dbReference>
<dbReference type="PANTHER" id="PTHR33317:SF4">
    <property type="entry name" value="POLYNUCLEOTIDYL TRANSFERASE, RIBONUCLEASE H-LIKE SUPERFAMILY PROTEIN"/>
    <property type="match status" value="1"/>
</dbReference>
<keyword evidence="6" id="KW-0732">Signal</keyword>
<dbReference type="Gene3D" id="3.30.420.140">
    <property type="entry name" value="YqgF/RNase H-like domain"/>
    <property type="match status" value="1"/>
</dbReference>
<feature type="signal peptide" evidence="6">
    <location>
        <begin position="1"/>
        <end position="15"/>
    </location>
</feature>
<reference evidence="8" key="2">
    <citation type="submission" date="2024-10" db="UniProtKB">
        <authorList>
            <consortium name="EnsemblProtists"/>
        </authorList>
    </citation>
    <scope>IDENTIFICATION</scope>
</reference>
<dbReference type="InterPro" id="IPR005227">
    <property type="entry name" value="YqgF"/>
</dbReference>
<reference evidence="9" key="1">
    <citation type="journal article" date="2013" name="Nature">
        <title>Pan genome of the phytoplankton Emiliania underpins its global distribution.</title>
        <authorList>
            <person name="Read B.A."/>
            <person name="Kegel J."/>
            <person name="Klute M.J."/>
            <person name="Kuo A."/>
            <person name="Lefebvre S.C."/>
            <person name="Maumus F."/>
            <person name="Mayer C."/>
            <person name="Miller J."/>
            <person name="Monier A."/>
            <person name="Salamov A."/>
            <person name="Young J."/>
            <person name="Aguilar M."/>
            <person name="Claverie J.M."/>
            <person name="Frickenhaus S."/>
            <person name="Gonzalez K."/>
            <person name="Herman E.K."/>
            <person name="Lin Y.C."/>
            <person name="Napier J."/>
            <person name="Ogata H."/>
            <person name="Sarno A.F."/>
            <person name="Shmutz J."/>
            <person name="Schroeder D."/>
            <person name="de Vargas C."/>
            <person name="Verret F."/>
            <person name="von Dassow P."/>
            <person name="Valentin K."/>
            <person name="Van de Peer Y."/>
            <person name="Wheeler G."/>
            <person name="Dacks J.B."/>
            <person name="Delwiche C.F."/>
            <person name="Dyhrman S.T."/>
            <person name="Glockner G."/>
            <person name="John U."/>
            <person name="Richards T."/>
            <person name="Worden A.Z."/>
            <person name="Zhang X."/>
            <person name="Grigoriev I.V."/>
            <person name="Allen A.E."/>
            <person name="Bidle K."/>
            <person name="Borodovsky M."/>
            <person name="Bowler C."/>
            <person name="Brownlee C."/>
            <person name="Cock J.M."/>
            <person name="Elias M."/>
            <person name="Gladyshev V.N."/>
            <person name="Groth M."/>
            <person name="Guda C."/>
            <person name="Hadaegh A."/>
            <person name="Iglesias-Rodriguez M.D."/>
            <person name="Jenkins J."/>
            <person name="Jones B.M."/>
            <person name="Lawson T."/>
            <person name="Leese F."/>
            <person name="Lindquist E."/>
            <person name="Lobanov A."/>
            <person name="Lomsadze A."/>
            <person name="Malik S.B."/>
            <person name="Marsh M.E."/>
            <person name="Mackinder L."/>
            <person name="Mock T."/>
            <person name="Mueller-Roeber B."/>
            <person name="Pagarete A."/>
            <person name="Parker M."/>
            <person name="Probert I."/>
            <person name="Quesneville H."/>
            <person name="Raines C."/>
            <person name="Rensing S.A."/>
            <person name="Riano-Pachon D.M."/>
            <person name="Richier S."/>
            <person name="Rokitta S."/>
            <person name="Shiraiwa Y."/>
            <person name="Soanes D.M."/>
            <person name="van der Giezen M."/>
            <person name="Wahlund T.M."/>
            <person name="Williams B."/>
            <person name="Wilson W."/>
            <person name="Wolfe G."/>
            <person name="Wurch L.L."/>
        </authorList>
    </citation>
    <scope>NUCLEOTIDE SEQUENCE</scope>
</reference>
<dbReference type="SMART" id="SM00732">
    <property type="entry name" value="YqgFc"/>
    <property type="match status" value="1"/>
</dbReference>
<feature type="compositionally biased region" description="Low complexity" evidence="5">
    <location>
        <begin position="194"/>
        <end position="206"/>
    </location>
</feature>
<sequence length="224" mass="23225">MVLALLCLAARLASRACAPARGFGTRTLGVDFGLRRTGLAVSAGIAPLPIGIIDDQSANLTAVAAQVVRAARSEGASQLVLGMPYNSSGGEGEQAVATRRFGELLAREAAPRPVYLWDERFSSAEASMRANAGDGAARGQSIDDVAAAIILEEFFEGDFASAELIAPPPEERRGARAHARLVQPPPPPSHAEVRAAMMARAAAQSGGTSGGANGQGGRRRKKKR</sequence>
<dbReference type="EnsemblProtists" id="EOD18784">
    <property type="protein sequence ID" value="EOD18784"/>
    <property type="gene ID" value="EMIHUDRAFT_464073"/>
</dbReference>
<dbReference type="Pfam" id="PF03652">
    <property type="entry name" value="RuvX"/>
    <property type="match status" value="1"/>
</dbReference>
<dbReference type="HAMAP" id="MF_00651">
    <property type="entry name" value="Nuclease_YqgF"/>
    <property type="match status" value="1"/>
</dbReference>